<reference evidence="2" key="1">
    <citation type="submission" date="2018-06" db="EMBL/GenBank/DDBJ databases">
        <authorList>
            <person name="Zhirakovskaya E."/>
        </authorList>
    </citation>
    <scope>NUCLEOTIDE SEQUENCE</scope>
</reference>
<evidence type="ECO:0000256" key="1">
    <source>
        <dbReference type="SAM" id="MobiDB-lite"/>
    </source>
</evidence>
<evidence type="ECO:0000313" key="2">
    <source>
        <dbReference type="EMBL" id="VAW58451.1"/>
    </source>
</evidence>
<dbReference type="PANTHER" id="PTHR11102">
    <property type="entry name" value="SEL-1-LIKE PROTEIN"/>
    <property type="match status" value="1"/>
</dbReference>
<feature type="compositionally biased region" description="Basic and acidic residues" evidence="1">
    <location>
        <begin position="192"/>
        <end position="202"/>
    </location>
</feature>
<name>A0A3B0WSR6_9ZZZZ</name>
<gene>
    <name evidence="2" type="ORF">MNBD_GAMMA08-2275</name>
</gene>
<proteinExistence type="predicted"/>
<organism evidence="2">
    <name type="scientific">hydrothermal vent metagenome</name>
    <dbReference type="NCBI Taxonomy" id="652676"/>
    <lineage>
        <taxon>unclassified sequences</taxon>
        <taxon>metagenomes</taxon>
        <taxon>ecological metagenomes</taxon>
    </lineage>
</organism>
<sequence>MMRFFLYLIFSISINLMVLTNAVAVIPLSDVSAGVFRFQAKLAEQGNPEAQYKVGEMYETGQGAAKNIQKALTWFEKAAKQGHKKSIYKLLFLEIKSNGLNDFTKSQLGMLRQEAATGNTDAQYFLGKMYAAGVGVPKSLNNALTWLNKAVFNGIIEAEKEAVVVEKELARIRKNEANKRAVALAAAKKRRTAENKNAENKQRAQRVNQSKKGALVKKNLEERNRIEEERRALAEEKRKLEKERQFLDAERDRAASQAAEKEEKSSFVSDPCKGKSARFLSTCR</sequence>
<dbReference type="InterPro" id="IPR011990">
    <property type="entry name" value="TPR-like_helical_dom_sf"/>
</dbReference>
<accession>A0A3B0WSR6</accession>
<dbReference type="Gene3D" id="1.25.40.10">
    <property type="entry name" value="Tetratricopeptide repeat domain"/>
    <property type="match status" value="1"/>
</dbReference>
<protein>
    <recommendedName>
        <fullName evidence="3">TETRATRICOPEPTIDE REPEAT FAMILY PROTEIN</fullName>
    </recommendedName>
</protein>
<dbReference type="EMBL" id="UOFH01000012">
    <property type="protein sequence ID" value="VAW58451.1"/>
    <property type="molecule type" value="Genomic_DNA"/>
</dbReference>
<dbReference type="InterPro" id="IPR006597">
    <property type="entry name" value="Sel1-like"/>
</dbReference>
<feature type="region of interest" description="Disordered" evidence="1">
    <location>
        <begin position="186"/>
        <end position="219"/>
    </location>
</feature>
<feature type="region of interest" description="Disordered" evidence="1">
    <location>
        <begin position="244"/>
        <end position="284"/>
    </location>
</feature>
<dbReference type="Pfam" id="PF08238">
    <property type="entry name" value="Sel1"/>
    <property type="match status" value="2"/>
</dbReference>
<dbReference type="SMART" id="SM00671">
    <property type="entry name" value="SEL1"/>
    <property type="match status" value="2"/>
</dbReference>
<feature type="compositionally biased region" description="Basic and acidic residues" evidence="1">
    <location>
        <begin position="244"/>
        <end position="265"/>
    </location>
</feature>
<evidence type="ECO:0008006" key="3">
    <source>
        <dbReference type="Google" id="ProtNLM"/>
    </source>
</evidence>
<dbReference type="AlphaFoldDB" id="A0A3B0WSR6"/>
<dbReference type="PANTHER" id="PTHR11102:SF160">
    <property type="entry name" value="ERAD-ASSOCIATED E3 UBIQUITIN-PROTEIN LIGASE COMPONENT HRD3"/>
    <property type="match status" value="1"/>
</dbReference>
<dbReference type="SUPFAM" id="SSF81901">
    <property type="entry name" value="HCP-like"/>
    <property type="match status" value="1"/>
</dbReference>
<dbReference type="InterPro" id="IPR050767">
    <property type="entry name" value="Sel1_AlgK"/>
</dbReference>